<evidence type="ECO:0000313" key="3">
    <source>
        <dbReference type="EMBL" id="AKO53655.1"/>
    </source>
</evidence>
<dbReference type="RefSeq" id="WP_048387629.1">
    <property type="nucleotide sequence ID" value="NZ_CP011494.1"/>
</dbReference>
<dbReference type="CDD" id="cd00130">
    <property type="entry name" value="PAS"/>
    <property type="match status" value="1"/>
</dbReference>
<keyword evidence="4" id="KW-1185">Reference proteome</keyword>
<name>A0A0H4I7I6_9GAMM</name>
<dbReference type="STRING" id="330734.ABA45_15495"/>
<dbReference type="Proteomes" id="UP000036406">
    <property type="component" value="Chromosome"/>
</dbReference>
<feature type="domain" description="PAS" evidence="2">
    <location>
        <begin position="28"/>
        <end position="71"/>
    </location>
</feature>
<dbReference type="NCBIfam" id="TIGR00229">
    <property type="entry name" value="sensory_box"/>
    <property type="match status" value="1"/>
</dbReference>
<organism evidence="3 4">
    <name type="scientific">Marinobacter psychrophilus</name>
    <dbReference type="NCBI Taxonomy" id="330734"/>
    <lineage>
        <taxon>Bacteria</taxon>
        <taxon>Pseudomonadati</taxon>
        <taxon>Pseudomonadota</taxon>
        <taxon>Gammaproteobacteria</taxon>
        <taxon>Pseudomonadales</taxon>
        <taxon>Marinobacteraceae</taxon>
        <taxon>Marinobacter</taxon>
    </lineage>
</organism>
<dbReference type="InterPro" id="IPR035965">
    <property type="entry name" value="PAS-like_dom_sf"/>
</dbReference>
<dbReference type="InterPro" id="IPR000014">
    <property type="entry name" value="PAS"/>
</dbReference>
<gene>
    <name evidence="3" type="ORF">ABA45_15495</name>
</gene>
<dbReference type="SUPFAM" id="SSF55785">
    <property type="entry name" value="PYP-like sensor domain (PAS domain)"/>
    <property type="match status" value="1"/>
</dbReference>
<protein>
    <submittedName>
        <fullName evidence="3">Chemotaxis protein</fullName>
    </submittedName>
</protein>
<evidence type="ECO:0000259" key="2">
    <source>
        <dbReference type="PROSITE" id="PS50112"/>
    </source>
</evidence>
<reference evidence="3 4" key="1">
    <citation type="submission" date="2015-05" db="EMBL/GenBank/DDBJ databases">
        <title>Complete genome of Marinobacter psychrophilus strain 20041T isolated from sea-ice of the Canadian Basin.</title>
        <authorList>
            <person name="Song L."/>
            <person name="Ren L."/>
            <person name="Yu Y."/>
            <person name="Wang X."/>
        </authorList>
    </citation>
    <scope>NUCLEOTIDE SEQUENCE [LARGE SCALE GENOMIC DNA]</scope>
    <source>
        <strain evidence="3 4">20041</strain>
    </source>
</reference>
<dbReference type="AlphaFoldDB" id="A0A0H4I7I6"/>
<dbReference type="EMBL" id="CP011494">
    <property type="protein sequence ID" value="AKO53655.1"/>
    <property type="molecule type" value="Genomic_DNA"/>
</dbReference>
<evidence type="ECO:0000313" key="4">
    <source>
        <dbReference type="Proteomes" id="UP000036406"/>
    </source>
</evidence>
<dbReference type="Pfam" id="PF13426">
    <property type="entry name" value="PAS_9"/>
    <property type="match status" value="1"/>
</dbReference>
<dbReference type="Gene3D" id="3.30.450.20">
    <property type="entry name" value="PAS domain"/>
    <property type="match status" value="1"/>
</dbReference>
<keyword evidence="1" id="KW-0175">Coiled coil</keyword>
<sequence>MAFFGKKKQALQAALDKLEVAEKRIIELEADFEAIKESSAVLVLTPDGLIDRVSDAFLALLGYKAEELTGKHHRVLCEKAYTRSEEYIVFWRSLVIGVAQNGRFLNLDASGQGVWLNARYLPVRINKGMVRRIIVVVEPTES</sequence>
<evidence type="ECO:0000256" key="1">
    <source>
        <dbReference type="SAM" id="Coils"/>
    </source>
</evidence>
<feature type="coiled-coil region" evidence="1">
    <location>
        <begin position="11"/>
        <end position="38"/>
    </location>
</feature>
<dbReference type="KEGG" id="mpq:ABA45_15495"/>
<dbReference type="PROSITE" id="PS50112">
    <property type="entry name" value="PAS"/>
    <property type="match status" value="1"/>
</dbReference>
<dbReference type="PATRIC" id="fig|330734.3.peg.3261"/>
<accession>A0A0H4I7I6</accession>
<proteinExistence type="predicted"/>